<dbReference type="AlphaFoldDB" id="A0A7S3PUW8"/>
<dbReference type="EMBL" id="HBIO01001655">
    <property type="protein sequence ID" value="CAE0456358.1"/>
    <property type="molecule type" value="Transcribed_RNA"/>
</dbReference>
<protein>
    <submittedName>
        <fullName evidence="2">Uncharacterized protein</fullName>
    </submittedName>
</protein>
<feature type="transmembrane region" description="Helical" evidence="1">
    <location>
        <begin position="12"/>
        <end position="39"/>
    </location>
</feature>
<organism evidence="2">
    <name type="scientific">Chaetoceros debilis</name>
    <dbReference type="NCBI Taxonomy" id="122233"/>
    <lineage>
        <taxon>Eukaryota</taxon>
        <taxon>Sar</taxon>
        <taxon>Stramenopiles</taxon>
        <taxon>Ochrophyta</taxon>
        <taxon>Bacillariophyta</taxon>
        <taxon>Coscinodiscophyceae</taxon>
        <taxon>Chaetocerotophycidae</taxon>
        <taxon>Chaetocerotales</taxon>
        <taxon>Chaetocerotaceae</taxon>
        <taxon>Chaetoceros</taxon>
    </lineage>
</organism>
<accession>A0A7S3PUW8</accession>
<keyword evidence="1" id="KW-1133">Transmembrane helix</keyword>
<keyword evidence="1" id="KW-0472">Membrane</keyword>
<evidence type="ECO:0000256" key="1">
    <source>
        <dbReference type="SAM" id="Phobius"/>
    </source>
</evidence>
<gene>
    <name evidence="2" type="ORF">CDEB00056_LOCUS1199</name>
</gene>
<sequence>MVYCFPVLDDGAYLSFSVSFSAAFTSLPIPISFLTVALVRLDHLGERSLDKFLSTQYNKQQPRRRIIPFLLSSPPIPVAPRRAAVRLPDAHSMTAYYSS</sequence>
<evidence type="ECO:0000313" key="2">
    <source>
        <dbReference type="EMBL" id="CAE0456358.1"/>
    </source>
</evidence>
<proteinExistence type="predicted"/>
<keyword evidence="1" id="KW-0812">Transmembrane</keyword>
<name>A0A7S3PUW8_9STRA</name>
<reference evidence="2" key="1">
    <citation type="submission" date="2021-01" db="EMBL/GenBank/DDBJ databases">
        <authorList>
            <person name="Corre E."/>
            <person name="Pelletier E."/>
            <person name="Niang G."/>
            <person name="Scheremetjew M."/>
            <person name="Finn R."/>
            <person name="Kale V."/>
            <person name="Holt S."/>
            <person name="Cochrane G."/>
            <person name="Meng A."/>
            <person name="Brown T."/>
            <person name="Cohen L."/>
        </authorList>
    </citation>
    <scope>NUCLEOTIDE SEQUENCE</scope>
    <source>
        <strain evidence="2">MM31A-1</strain>
    </source>
</reference>